<evidence type="ECO:0000313" key="2">
    <source>
        <dbReference type="EMBL" id="TFY56609.1"/>
    </source>
</evidence>
<proteinExistence type="predicted"/>
<feature type="region of interest" description="Disordered" evidence="1">
    <location>
        <begin position="339"/>
        <end position="360"/>
    </location>
</feature>
<dbReference type="Proteomes" id="UP000298390">
    <property type="component" value="Unassembled WGS sequence"/>
</dbReference>
<dbReference type="EMBL" id="SEKV01000490">
    <property type="protein sequence ID" value="TFY56609.1"/>
    <property type="molecule type" value="Genomic_DNA"/>
</dbReference>
<protein>
    <submittedName>
        <fullName evidence="2">Uncharacterized protein</fullName>
    </submittedName>
</protein>
<feature type="region of interest" description="Disordered" evidence="1">
    <location>
        <begin position="445"/>
        <end position="475"/>
    </location>
</feature>
<feature type="compositionally biased region" description="Basic residues" evidence="1">
    <location>
        <begin position="350"/>
        <end position="360"/>
    </location>
</feature>
<sequence length="475" mass="53810">MDSSLDVYADAHRMLGLMGYYLGQPYIYKVFNSHTLTSYCNMQYRTHSQKLSLDLLSVQLPMASNDPPAREDSVEVPGCGPPSRVEVEENNRYLLRKVARLSRENDIMRKRLAPVIPMVGGLIRQGRGTKRNISMFEPIDELLAEGDRRSEEAQAEDAVEHRHTAAEDRLNRGLSEFKKLKPDIVAKLEGADDGDELLQWLGQLRKGADQARSTDAHVMKASIIDYLAEDNGKPLDPPLDRESKYGRGLHHEATGRLLCPAIWDWSNISVRTKIRNGDPNYKLTPAHWPALFYANYKCDLGDLEKGLFYSPILVKGYKLLFQSPTAAHDYSLQPDQHLAGSSQVSEYRPPHKRSRRKANTRRTVASLMRVREVTPRAIAYVCVQEHFSLSSIPAWNDDIVEFDYPALYNNIVDYFECIPGPTAQTRVNACLSWWNDQCYPNRPRIPDNSSEVPGMGGSGSVARMAEQRCAKERRT</sequence>
<evidence type="ECO:0000256" key="1">
    <source>
        <dbReference type="SAM" id="MobiDB-lite"/>
    </source>
</evidence>
<feature type="compositionally biased region" description="Basic and acidic residues" evidence="1">
    <location>
        <begin position="465"/>
        <end position="475"/>
    </location>
</feature>
<accession>A0A4Y9Y737</accession>
<name>A0A4Y9Y737_9APHY</name>
<gene>
    <name evidence="2" type="ORF">EVJ58_g7537</name>
</gene>
<dbReference type="Pfam" id="PF20414">
    <property type="entry name" value="DUF6698"/>
    <property type="match status" value="1"/>
</dbReference>
<dbReference type="AlphaFoldDB" id="A0A4Y9Y737"/>
<dbReference type="InterPro" id="IPR046521">
    <property type="entry name" value="DUF6698"/>
</dbReference>
<evidence type="ECO:0000313" key="3">
    <source>
        <dbReference type="Proteomes" id="UP000298390"/>
    </source>
</evidence>
<reference evidence="2 3" key="1">
    <citation type="submission" date="2019-01" db="EMBL/GenBank/DDBJ databases">
        <title>Genome sequencing of the rare red list fungi Fomitopsis rosea.</title>
        <authorList>
            <person name="Buettner E."/>
            <person name="Kellner H."/>
        </authorList>
    </citation>
    <scope>NUCLEOTIDE SEQUENCE [LARGE SCALE GENOMIC DNA]</scope>
    <source>
        <strain evidence="2 3">DSM 105464</strain>
    </source>
</reference>
<dbReference type="STRING" id="34475.A0A4Y9Y737"/>
<comment type="caution">
    <text evidence="2">The sequence shown here is derived from an EMBL/GenBank/DDBJ whole genome shotgun (WGS) entry which is preliminary data.</text>
</comment>
<organism evidence="2 3">
    <name type="scientific">Rhodofomes roseus</name>
    <dbReference type="NCBI Taxonomy" id="34475"/>
    <lineage>
        <taxon>Eukaryota</taxon>
        <taxon>Fungi</taxon>
        <taxon>Dikarya</taxon>
        <taxon>Basidiomycota</taxon>
        <taxon>Agaricomycotina</taxon>
        <taxon>Agaricomycetes</taxon>
        <taxon>Polyporales</taxon>
        <taxon>Rhodofomes</taxon>
    </lineage>
</organism>